<dbReference type="EMBL" id="JBHUEH010000014">
    <property type="protein sequence ID" value="MFD1886088.1"/>
    <property type="molecule type" value="Genomic_DNA"/>
</dbReference>
<dbReference type="RefSeq" id="WP_347327149.1">
    <property type="nucleotide sequence ID" value="NZ_JBCGUH010000021.1"/>
</dbReference>
<keyword evidence="2" id="KW-1185">Reference proteome</keyword>
<organism evidence="1 2">
    <name type="scientific">Paenibacillus wenxiniae</name>
    <dbReference type="NCBI Taxonomy" id="1636843"/>
    <lineage>
        <taxon>Bacteria</taxon>
        <taxon>Bacillati</taxon>
        <taxon>Bacillota</taxon>
        <taxon>Bacilli</taxon>
        <taxon>Bacillales</taxon>
        <taxon>Paenibacillaceae</taxon>
        <taxon>Paenibacillus</taxon>
    </lineage>
</organism>
<dbReference type="Proteomes" id="UP001597233">
    <property type="component" value="Unassembled WGS sequence"/>
</dbReference>
<protein>
    <recommendedName>
        <fullName evidence="3">DUF4034 domain-containing protein</fullName>
    </recommendedName>
</protein>
<proteinExistence type="predicted"/>
<name>A0ABW4RK85_9BACL</name>
<accession>A0ABW4RK85</accession>
<sequence length="357" mass="41495">MSMETDHNYQELMLEAYGLPNGHAKLQLLEEAARIADSLGEVEAGYSIREEIVETASFSGFPRTALVAFSWQLGQFDKNPDLYDDWTLLWSYKWILGNIATFPEIERSQIDALLEDMRRRYLEFGHSDYAYHYYRFVLAIDYGELEQAEQALNQLKTMERDEMSDCEACEQNEFVDFWVHRQNDEEVLKAAQPIMKGKMSCAEVPHVTLPKVLLPLYRQGKQKEADQYQKKSYKLINDNTDFVHAIGEHIGYLTVTDPYKALELFEKHVHWTDMNEAPIDKMLFHAYASGMFKRLTQETVQFNVKLPSSYPYPQHASDVNQLAEHYGKLATDVARQLDRRNGNGYYSEYVNCLIDTV</sequence>
<evidence type="ECO:0000313" key="1">
    <source>
        <dbReference type="EMBL" id="MFD1886088.1"/>
    </source>
</evidence>
<gene>
    <name evidence="1" type="ORF">ACFSC9_11185</name>
</gene>
<evidence type="ECO:0000313" key="2">
    <source>
        <dbReference type="Proteomes" id="UP001597233"/>
    </source>
</evidence>
<reference evidence="2" key="1">
    <citation type="journal article" date="2019" name="Int. J. Syst. Evol. Microbiol.">
        <title>The Global Catalogue of Microorganisms (GCM) 10K type strain sequencing project: providing services to taxonomists for standard genome sequencing and annotation.</title>
        <authorList>
            <consortium name="The Broad Institute Genomics Platform"/>
            <consortium name="The Broad Institute Genome Sequencing Center for Infectious Disease"/>
            <person name="Wu L."/>
            <person name="Ma J."/>
        </authorList>
    </citation>
    <scope>NUCLEOTIDE SEQUENCE [LARGE SCALE GENOMIC DNA]</scope>
    <source>
        <strain evidence="2">CCUG 54950</strain>
    </source>
</reference>
<comment type="caution">
    <text evidence="1">The sequence shown here is derived from an EMBL/GenBank/DDBJ whole genome shotgun (WGS) entry which is preliminary data.</text>
</comment>
<evidence type="ECO:0008006" key="3">
    <source>
        <dbReference type="Google" id="ProtNLM"/>
    </source>
</evidence>